<dbReference type="InterPro" id="IPR011712">
    <property type="entry name" value="Sig_transdc_His_kin_sub3_dim/P"/>
</dbReference>
<feature type="transmembrane region" description="Helical" evidence="10">
    <location>
        <begin position="102"/>
        <end position="122"/>
    </location>
</feature>
<feature type="region of interest" description="Disordered" evidence="9">
    <location>
        <begin position="520"/>
        <end position="559"/>
    </location>
</feature>
<evidence type="ECO:0000313" key="13">
    <source>
        <dbReference type="Proteomes" id="UP001139485"/>
    </source>
</evidence>
<evidence type="ECO:0000313" key="12">
    <source>
        <dbReference type="EMBL" id="MCM0621667.1"/>
    </source>
</evidence>
<dbReference type="EMBL" id="JAMOIL010000021">
    <property type="protein sequence ID" value="MCM0621667.1"/>
    <property type="molecule type" value="Genomic_DNA"/>
</dbReference>
<evidence type="ECO:0000256" key="9">
    <source>
        <dbReference type="SAM" id="MobiDB-lite"/>
    </source>
</evidence>
<evidence type="ECO:0000256" key="8">
    <source>
        <dbReference type="ARBA" id="ARBA00023136"/>
    </source>
</evidence>
<evidence type="ECO:0000256" key="2">
    <source>
        <dbReference type="ARBA" id="ARBA00022475"/>
    </source>
</evidence>
<keyword evidence="13" id="KW-1185">Reference proteome</keyword>
<dbReference type="GO" id="GO:0005886">
    <property type="term" value="C:plasma membrane"/>
    <property type="evidence" value="ECO:0007669"/>
    <property type="project" value="UniProtKB-SubCell"/>
</dbReference>
<protein>
    <submittedName>
        <fullName evidence="12">Sensor histidine kinase</fullName>
    </submittedName>
</protein>
<dbReference type="PANTHER" id="PTHR24421">
    <property type="entry name" value="NITRATE/NITRITE SENSOR PROTEIN NARX-RELATED"/>
    <property type="match status" value="1"/>
</dbReference>
<dbReference type="InterPro" id="IPR050482">
    <property type="entry name" value="Sensor_HK_TwoCompSys"/>
</dbReference>
<evidence type="ECO:0000256" key="6">
    <source>
        <dbReference type="ARBA" id="ARBA00022989"/>
    </source>
</evidence>
<feature type="transmembrane region" description="Helical" evidence="10">
    <location>
        <begin position="134"/>
        <end position="152"/>
    </location>
</feature>
<dbReference type="Pfam" id="PF02518">
    <property type="entry name" value="HATPase_c"/>
    <property type="match status" value="1"/>
</dbReference>
<dbReference type="InterPro" id="IPR003594">
    <property type="entry name" value="HATPase_dom"/>
</dbReference>
<keyword evidence="4 10" id="KW-0812">Transmembrane</keyword>
<evidence type="ECO:0000256" key="1">
    <source>
        <dbReference type="ARBA" id="ARBA00004651"/>
    </source>
</evidence>
<dbReference type="InterPro" id="IPR036890">
    <property type="entry name" value="HATPase_C_sf"/>
</dbReference>
<dbReference type="Pfam" id="PF07730">
    <property type="entry name" value="HisKA_3"/>
    <property type="match status" value="1"/>
</dbReference>
<dbReference type="AlphaFoldDB" id="A0A9X2IFU5"/>
<feature type="compositionally biased region" description="Low complexity" evidence="9">
    <location>
        <begin position="527"/>
        <end position="542"/>
    </location>
</feature>
<keyword evidence="2" id="KW-1003">Cell membrane</keyword>
<reference evidence="12" key="1">
    <citation type="submission" date="2022-05" db="EMBL/GenBank/DDBJ databases">
        <authorList>
            <person name="Tuo L."/>
        </authorList>
    </citation>
    <scope>NUCLEOTIDE SEQUENCE</scope>
    <source>
        <strain evidence="12">BSK12Z-4</strain>
    </source>
</reference>
<evidence type="ECO:0000256" key="4">
    <source>
        <dbReference type="ARBA" id="ARBA00022692"/>
    </source>
</evidence>
<keyword evidence="3" id="KW-0808">Transferase</keyword>
<feature type="transmembrane region" description="Helical" evidence="10">
    <location>
        <begin position="35"/>
        <end position="54"/>
    </location>
</feature>
<dbReference type="RefSeq" id="WP_250056443.1">
    <property type="nucleotide sequence ID" value="NZ_JAMJPH010000029.1"/>
</dbReference>
<dbReference type="SUPFAM" id="SSF55874">
    <property type="entry name" value="ATPase domain of HSP90 chaperone/DNA topoisomerase II/histidine kinase"/>
    <property type="match status" value="1"/>
</dbReference>
<name>A0A9X2IFU5_9ACTN</name>
<feature type="transmembrane region" description="Helical" evidence="10">
    <location>
        <begin position="66"/>
        <end position="96"/>
    </location>
</feature>
<feature type="domain" description="Histidine kinase/HSP90-like ATPase" evidence="11">
    <location>
        <begin position="426"/>
        <end position="517"/>
    </location>
</feature>
<evidence type="ECO:0000256" key="5">
    <source>
        <dbReference type="ARBA" id="ARBA00022777"/>
    </source>
</evidence>
<comment type="subcellular location">
    <subcellularLocation>
        <location evidence="1">Cell membrane</location>
        <topology evidence="1">Multi-pass membrane protein</topology>
    </subcellularLocation>
</comment>
<evidence type="ECO:0000256" key="7">
    <source>
        <dbReference type="ARBA" id="ARBA00023012"/>
    </source>
</evidence>
<dbReference type="GO" id="GO:0046983">
    <property type="term" value="F:protein dimerization activity"/>
    <property type="evidence" value="ECO:0007669"/>
    <property type="project" value="InterPro"/>
</dbReference>
<comment type="caution">
    <text evidence="12">The sequence shown here is derived from an EMBL/GenBank/DDBJ whole genome shotgun (WGS) entry which is preliminary data.</text>
</comment>
<keyword evidence="6 10" id="KW-1133">Transmembrane helix</keyword>
<organism evidence="12 13">
    <name type="scientific">Nocardioides bruguierae</name>
    <dbReference type="NCBI Taxonomy" id="2945102"/>
    <lineage>
        <taxon>Bacteria</taxon>
        <taxon>Bacillati</taxon>
        <taxon>Actinomycetota</taxon>
        <taxon>Actinomycetes</taxon>
        <taxon>Propionibacteriales</taxon>
        <taxon>Nocardioidaceae</taxon>
        <taxon>Nocardioides</taxon>
    </lineage>
</organism>
<dbReference type="Gene3D" id="3.30.565.10">
    <property type="entry name" value="Histidine kinase-like ATPase, C-terminal domain"/>
    <property type="match status" value="1"/>
</dbReference>
<feature type="transmembrane region" description="Helical" evidence="10">
    <location>
        <begin position="12"/>
        <end position="29"/>
    </location>
</feature>
<dbReference type="Gene3D" id="1.20.5.1930">
    <property type="match status" value="1"/>
</dbReference>
<keyword evidence="5 12" id="KW-0418">Kinase</keyword>
<sequence length="559" mass="58311">MLHPTQDAVRFDLALRVFVLLAMTGPVLWTREVTAIAGLGCVAMVWATSTLALTRPASVPGWSTPLEAAIVGVVAGLTVHQTESLLAATALAPLLAGLRRGLASMLLAAATSVVAVTLAAAATAPVTADTAASVFTWAVLGLGLGLVATFLHSTSQEPPDALAPYRHASALLRQLNDLTDGLSSGLDPSSTGGLLLSTVRDALPTSVLAVYLPGSGATAGATLTPLVTKSFDDDDLLECSLVAETCRATGEVERDGHAFAVPLHSEDRLIAVLAGTFSDRVRLGDPELERRLADVPDLVADMVVTLEAALLFDAFRDAATADERRRLSREMHDGVAQDIASLGYVVDALALTAMTPAQREQFTLLRERVSAVVTEVRRSVLTLRTTVGSAESLGSAISAVARNMSQVSGIPIEVTLDEQPQRLRPEVEAELFRVTQEAVNNAVKHARCSVIRVACQVSPPAATITVRDDGRGLGDARADSYGLSIMQERASLVGADLEIEEPEDGGTRVTVRLRAENGGLSAGGLTAGAPAPQATPSQAVPSFPAPPGPVPHSDREVAR</sequence>
<dbReference type="GO" id="GO:0000155">
    <property type="term" value="F:phosphorelay sensor kinase activity"/>
    <property type="evidence" value="ECO:0007669"/>
    <property type="project" value="InterPro"/>
</dbReference>
<evidence type="ECO:0000256" key="10">
    <source>
        <dbReference type="SAM" id="Phobius"/>
    </source>
</evidence>
<gene>
    <name evidence="12" type="ORF">M8330_15340</name>
</gene>
<accession>A0A9X2IFU5</accession>
<dbReference type="CDD" id="cd16917">
    <property type="entry name" value="HATPase_UhpB-NarQ-NarX-like"/>
    <property type="match status" value="1"/>
</dbReference>
<keyword evidence="8 10" id="KW-0472">Membrane</keyword>
<dbReference type="Proteomes" id="UP001139485">
    <property type="component" value="Unassembled WGS sequence"/>
</dbReference>
<evidence type="ECO:0000259" key="11">
    <source>
        <dbReference type="SMART" id="SM00387"/>
    </source>
</evidence>
<dbReference type="PANTHER" id="PTHR24421:SF37">
    <property type="entry name" value="SENSOR HISTIDINE KINASE NARS"/>
    <property type="match status" value="1"/>
</dbReference>
<evidence type="ECO:0000256" key="3">
    <source>
        <dbReference type="ARBA" id="ARBA00022679"/>
    </source>
</evidence>
<dbReference type="SMART" id="SM00387">
    <property type="entry name" value="HATPase_c"/>
    <property type="match status" value="1"/>
</dbReference>
<keyword evidence="7" id="KW-0902">Two-component regulatory system</keyword>
<proteinExistence type="predicted"/>